<dbReference type="InterPro" id="IPR050796">
    <property type="entry name" value="SCF_F-box_component"/>
</dbReference>
<protein>
    <recommendedName>
        <fullName evidence="1">F-box domain-containing protein</fullName>
    </recommendedName>
</protein>
<feature type="domain" description="F-box" evidence="1">
    <location>
        <begin position="5"/>
        <end position="52"/>
    </location>
</feature>
<proteinExistence type="predicted"/>
<dbReference type="Gramene" id="OMERI08G15080.1">
    <property type="protein sequence ID" value="OMERI08G15080.1"/>
    <property type="gene ID" value="OMERI08G15080"/>
</dbReference>
<evidence type="ECO:0000313" key="2">
    <source>
        <dbReference type="EnsemblPlants" id="OMERI08G15080.1"/>
    </source>
</evidence>
<reference evidence="2" key="2">
    <citation type="submission" date="2018-05" db="EMBL/GenBank/DDBJ databases">
        <title>OmerRS3 (Oryza meridionalis Reference Sequence Version 3).</title>
        <authorList>
            <person name="Zhang J."/>
            <person name="Kudrna D."/>
            <person name="Lee S."/>
            <person name="Talag J."/>
            <person name="Welchert J."/>
            <person name="Wing R.A."/>
        </authorList>
    </citation>
    <scope>NUCLEOTIDE SEQUENCE [LARGE SCALE GENOMIC DNA]</scope>
    <source>
        <strain evidence="2">cv. OR44</strain>
    </source>
</reference>
<dbReference type="PROSITE" id="PS50181">
    <property type="entry name" value="FBOX"/>
    <property type="match status" value="1"/>
</dbReference>
<evidence type="ECO:0000313" key="3">
    <source>
        <dbReference type="Proteomes" id="UP000008021"/>
    </source>
</evidence>
<dbReference type="EnsemblPlants" id="OMERI08G15080.1">
    <property type="protein sequence ID" value="OMERI08G15080.1"/>
    <property type="gene ID" value="OMERI08G15080"/>
</dbReference>
<reference evidence="2" key="1">
    <citation type="submission" date="2015-04" db="UniProtKB">
        <authorList>
            <consortium name="EnsemblPlants"/>
        </authorList>
    </citation>
    <scope>IDENTIFICATION</scope>
</reference>
<dbReference type="InterPro" id="IPR036047">
    <property type="entry name" value="F-box-like_dom_sf"/>
</dbReference>
<evidence type="ECO:0000259" key="1">
    <source>
        <dbReference type="PROSITE" id="PS50181"/>
    </source>
</evidence>
<dbReference type="PANTHER" id="PTHR31672">
    <property type="entry name" value="BNACNNG10540D PROTEIN"/>
    <property type="match status" value="1"/>
</dbReference>
<dbReference type="HOGENOM" id="CLU_053613_0_0_1"/>
<dbReference type="SMART" id="SM00256">
    <property type="entry name" value="FBOX"/>
    <property type="match status" value="1"/>
</dbReference>
<dbReference type="InterPro" id="IPR017451">
    <property type="entry name" value="F-box-assoc_interact_dom"/>
</dbReference>
<dbReference type="NCBIfam" id="TIGR01640">
    <property type="entry name" value="F_box_assoc_1"/>
    <property type="match status" value="1"/>
</dbReference>
<dbReference type="PANTHER" id="PTHR31672:SF13">
    <property type="entry name" value="F-BOX PROTEIN CPR30-LIKE"/>
    <property type="match status" value="1"/>
</dbReference>
<sequence>MEEQETSIGDLHTDAFVEILRHVAPSARRRLRLVCRRWRNVINSRAPAWRGHAKTLAFVYHRPGPATAAYAIDGLEEEEEAGCYRKLWDAAADPSLPAIYSRLRMIGSCNGLLCLYDERVTGDIALLNPVTGEALDVAGPPGHRLRRQEPYGHVPYGEAFSFTYHEATERYKIVHLAVSDGRLEAVEVLTLGDDGDGGGGAPSSSWWRVAAPAGSSCWLPAGVVSDDQATYWINHGGGDRLMSFDLTDERVATITSLPVAAKNLNAGCLRKARGRLCVGNRIHHDYQNNTEIDEMWLLERDGCESLERWYCRFYLTTRLCMEVQQVVGPHFTQGEHILAHRHRSLYVHRCVSSATRPQCSIAQMHEHWPYHEPMFTCGHASNIRAFSYIETTEPLNVYQCNGGSKIGSVVNNDEEMATGKICCGTLKQCVISCGTPQKCEFAGGHFKSVVRRHL</sequence>
<accession>A0A0E0EMN9</accession>
<dbReference type="SUPFAM" id="SSF81383">
    <property type="entry name" value="F-box domain"/>
    <property type="match status" value="1"/>
</dbReference>
<dbReference type="AlphaFoldDB" id="A0A0E0EMN9"/>
<organism evidence="2">
    <name type="scientific">Oryza meridionalis</name>
    <dbReference type="NCBI Taxonomy" id="40149"/>
    <lineage>
        <taxon>Eukaryota</taxon>
        <taxon>Viridiplantae</taxon>
        <taxon>Streptophyta</taxon>
        <taxon>Embryophyta</taxon>
        <taxon>Tracheophyta</taxon>
        <taxon>Spermatophyta</taxon>
        <taxon>Magnoliopsida</taxon>
        <taxon>Liliopsida</taxon>
        <taxon>Poales</taxon>
        <taxon>Poaceae</taxon>
        <taxon>BOP clade</taxon>
        <taxon>Oryzoideae</taxon>
        <taxon>Oryzeae</taxon>
        <taxon>Oryzinae</taxon>
        <taxon>Oryza</taxon>
    </lineage>
</organism>
<name>A0A0E0EMN9_9ORYZ</name>
<dbReference type="Pfam" id="PF00646">
    <property type="entry name" value="F-box"/>
    <property type="match status" value="1"/>
</dbReference>
<keyword evidence="3" id="KW-1185">Reference proteome</keyword>
<dbReference type="Proteomes" id="UP000008021">
    <property type="component" value="Chromosome 8"/>
</dbReference>
<dbReference type="eggNOG" id="ENOG502STSX">
    <property type="taxonomic scope" value="Eukaryota"/>
</dbReference>
<dbReference type="InterPro" id="IPR001810">
    <property type="entry name" value="F-box_dom"/>
</dbReference>
<dbReference type="Gene3D" id="1.20.1280.50">
    <property type="match status" value="1"/>
</dbReference>